<dbReference type="PANTHER" id="PTHR43792">
    <property type="entry name" value="GNAT FAMILY, PUTATIVE (AFU_ORTHOLOGUE AFUA_3G00765)-RELATED-RELATED"/>
    <property type="match status" value="1"/>
</dbReference>
<feature type="domain" description="N-acetyltransferase" evidence="1">
    <location>
        <begin position="2"/>
        <end position="135"/>
    </location>
</feature>
<accession>E0WSK3</accession>
<dbReference type="Proteomes" id="UP000005726">
    <property type="component" value="Unassembled WGS sequence"/>
</dbReference>
<dbReference type="InterPro" id="IPR016181">
    <property type="entry name" value="Acyl_CoA_acyltransferase"/>
</dbReference>
<dbReference type="Pfam" id="PF13302">
    <property type="entry name" value="Acetyltransf_3"/>
    <property type="match status" value="1"/>
</dbReference>
<reference evidence="2" key="1">
    <citation type="journal article" date="2009" name="Environ. Microbiol.">
        <title>Dynamics of genome evolution in facultative symbionts of aphids.</title>
        <authorList>
            <person name="Degnan P.H."/>
            <person name="Leonardo T.E."/>
            <person name="Cass B.N."/>
            <person name="Hurwitz B."/>
            <person name="Stern D."/>
            <person name="Gibbs R.A."/>
            <person name="Richards S."/>
            <person name="Moran N.A."/>
        </authorList>
    </citation>
    <scope>NUCLEOTIDE SEQUENCE [LARGE SCALE GENOMIC DNA]</scope>
    <source>
        <strain evidence="2">LSR1</strain>
    </source>
</reference>
<dbReference type="InterPro" id="IPR000182">
    <property type="entry name" value="GNAT_dom"/>
</dbReference>
<dbReference type="PANTHER" id="PTHR43792:SF1">
    <property type="entry name" value="N-ACETYLTRANSFERASE DOMAIN-CONTAINING PROTEIN"/>
    <property type="match status" value="1"/>
</dbReference>
<sequence>MPTLSDLDEYYSMFQNKQFIACYGVAFSKEKINELVVSNVNHWKQNDFGMWTWRDKESHHFIGRVGLKSITIEEKNEVELAYALKPEYWGKSVAIEMSLMAIELAFNTLSLPSLICFTRAQNYQSLRVMQKLDFHYEKDFMYLGFLQKLYRLANFSLNTHIDHK</sequence>
<dbReference type="Gene3D" id="3.40.630.30">
    <property type="match status" value="1"/>
</dbReference>
<dbReference type="InterPro" id="IPR051531">
    <property type="entry name" value="N-acetyltransferase"/>
</dbReference>
<dbReference type="EMBL" id="GL379591">
    <property type="protein sequence ID" value="EFL91972.1"/>
    <property type="molecule type" value="Genomic_DNA"/>
</dbReference>
<dbReference type="RefSeq" id="WP_006704710.1">
    <property type="nucleotide sequence ID" value="NZ_CAWLGB010000003.1"/>
</dbReference>
<dbReference type="AlphaFoldDB" id="E0WSK3"/>
<gene>
    <name evidence="2" type="ORF">REG_0930</name>
</gene>
<keyword evidence="2" id="KW-0808">Transferase</keyword>
<proteinExistence type="predicted"/>
<dbReference type="STRING" id="663321.REG_0930"/>
<dbReference type="GO" id="GO:0016747">
    <property type="term" value="F:acyltransferase activity, transferring groups other than amino-acyl groups"/>
    <property type="evidence" value="ECO:0007669"/>
    <property type="project" value="InterPro"/>
</dbReference>
<name>E0WSK3_9ENTR</name>
<evidence type="ECO:0000313" key="2">
    <source>
        <dbReference type="EMBL" id="EFL91972.1"/>
    </source>
</evidence>
<evidence type="ECO:0000313" key="3">
    <source>
        <dbReference type="Proteomes" id="UP000005726"/>
    </source>
</evidence>
<dbReference type="eggNOG" id="COG1670">
    <property type="taxonomic scope" value="Bacteria"/>
</dbReference>
<evidence type="ECO:0000259" key="1">
    <source>
        <dbReference type="Pfam" id="PF13302"/>
    </source>
</evidence>
<dbReference type="SUPFAM" id="SSF55729">
    <property type="entry name" value="Acyl-CoA N-acyltransferases (Nat)"/>
    <property type="match status" value="1"/>
</dbReference>
<dbReference type="HOGENOM" id="CLU_013985_3_1_6"/>
<keyword evidence="3" id="KW-1185">Reference proteome</keyword>
<organism evidence="2 3">
    <name type="scientific">Candidatus Regiella insecticola LSR1</name>
    <dbReference type="NCBI Taxonomy" id="663321"/>
    <lineage>
        <taxon>Bacteria</taxon>
        <taxon>Pseudomonadati</taxon>
        <taxon>Pseudomonadota</taxon>
        <taxon>Gammaproteobacteria</taxon>
        <taxon>Enterobacterales</taxon>
        <taxon>Enterobacteriaceae</taxon>
        <taxon>aphid secondary symbionts</taxon>
        <taxon>Candidatus Regiella</taxon>
    </lineage>
</organism>
<protein>
    <submittedName>
        <fullName evidence="2">GNAT family acetyltransferase</fullName>
    </submittedName>
</protein>